<dbReference type="PRINTS" id="PR01217">
    <property type="entry name" value="PRICHEXTENSN"/>
</dbReference>
<protein>
    <submittedName>
        <fullName evidence="2">Uncharacterized protein</fullName>
    </submittedName>
</protein>
<feature type="region of interest" description="Disordered" evidence="1">
    <location>
        <begin position="1"/>
        <end position="115"/>
    </location>
</feature>
<dbReference type="AlphaFoldDB" id="A0A6B2LNV6"/>
<dbReference type="EMBL" id="GIBP01009528">
    <property type="protein sequence ID" value="NDV38497.1"/>
    <property type="molecule type" value="Transcribed_RNA"/>
</dbReference>
<feature type="compositionally biased region" description="Low complexity" evidence="1">
    <location>
        <begin position="16"/>
        <end position="34"/>
    </location>
</feature>
<proteinExistence type="predicted"/>
<evidence type="ECO:0000256" key="1">
    <source>
        <dbReference type="SAM" id="MobiDB-lite"/>
    </source>
</evidence>
<sequence length="148" mass="15931">MPPPSAARMALPANCRTTRPTPRLTTTALSTRTSPPSPPRPLRAVPTAPPANSWPTRTMHKSTTMSPSPPLPSPRRSPRLMLSLPPSPSPTRPITPRPPRTPPPRRSPSPITPCTRGCMAVSLLPRCPWPTPNPSPLSPFARMALIAN</sequence>
<accession>A0A6B2LNV6</accession>
<name>A0A6B2LNV6_9EUKA</name>
<organism evidence="2">
    <name type="scientific">Arcella intermedia</name>
    <dbReference type="NCBI Taxonomy" id="1963864"/>
    <lineage>
        <taxon>Eukaryota</taxon>
        <taxon>Amoebozoa</taxon>
        <taxon>Tubulinea</taxon>
        <taxon>Elardia</taxon>
        <taxon>Arcellinida</taxon>
        <taxon>Sphaerothecina</taxon>
        <taxon>Arcellidae</taxon>
        <taxon>Arcella</taxon>
    </lineage>
</organism>
<evidence type="ECO:0000313" key="2">
    <source>
        <dbReference type="EMBL" id="NDV38497.1"/>
    </source>
</evidence>
<feature type="compositionally biased region" description="Pro residues" evidence="1">
    <location>
        <begin position="85"/>
        <end position="111"/>
    </location>
</feature>
<reference evidence="2" key="1">
    <citation type="journal article" date="2020" name="J. Eukaryot. Microbiol.">
        <title>De novo Sequencing, Assembly and Annotation of the Transcriptome for the Free-Living Testate Amoeba Arcella intermedia.</title>
        <authorList>
            <person name="Ribeiro G.M."/>
            <person name="Porfirio-Sousa A.L."/>
            <person name="Maurer-Alcala X.X."/>
            <person name="Katz L.A."/>
            <person name="Lahr D.J.G."/>
        </authorList>
    </citation>
    <scope>NUCLEOTIDE SEQUENCE</scope>
</reference>